<dbReference type="PANTHER" id="PTHR35091">
    <property type="entry name" value="FLAGELLAR PROTEIN FLIL"/>
    <property type="match status" value="1"/>
</dbReference>
<keyword evidence="6 10" id="KW-0812">Transmembrane</keyword>
<keyword evidence="5 10" id="KW-0145">Chemotaxis</keyword>
<dbReference type="InterPro" id="IPR005503">
    <property type="entry name" value="FliL"/>
</dbReference>
<dbReference type="Pfam" id="PF03748">
    <property type="entry name" value="FliL"/>
    <property type="match status" value="1"/>
</dbReference>
<accession>A0A147J5F3</accession>
<evidence type="ECO:0000256" key="8">
    <source>
        <dbReference type="ARBA" id="ARBA00022989"/>
    </source>
</evidence>
<gene>
    <name evidence="14" type="ORF">NS258_15675</name>
    <name evidence="12" type="ORF">NS319_10810</name>
    <name evidence="13" type="ORF">SB4_05475</name>
</gene>
<dbReference type="OrthoDB" id="7058946at2"/>
<dbReference type="Proteomes" id="UP000072867">
    <property type="component" value="Unassembled WGS sequence"/>
</dbReference>
<comment type="function">
    <text evidence="1 10">Controls the rotational direction of flagella during chemotaxis.</text>
</comment>
<evidence type="ECO:0000256" key="6">
    <source>
        <dbReference type="ARBA" id="ARBA00022692"/>
    </source>
</evidence>
<keyword evidence="7 10" id="KW-0283">Flagellar rotation</keyword>
<keyword evidence="14" id="KW-0966">Cell projection</keyword>
<reference evidence="15 16" key="1">
    <citation type="journal article" date="2016" name="Front. Microbiol.">
        <title>Genomic Resource of Rice Seed Associated Bacteria.</title>
        <authorList>
            <person name="Midha S."/>
            <person name="Bansal K."/>
            <person name="Sharma S."/>
            <person name="Kumar N."/>
            <person name="Patil P.P."/>
            <person name="Chaudhry V."/>
            <person name="Patil P.B."/>
        </authorList>
    </citation>
    <scope>NUCLEOTIDE SEQUENCE [LARGE SCALE GENOMIC DNA]</scope>
    <source>
        <strain evidence="14 17">NS258</strain>
        <strain evidence="12 15">NS319</strain>
        <strain evidence="13 16">SB4</strain>
    </source>
</reference>
<evidence type="ECO:0000256" key="3">
    <source>
        <dbReference type="ARBA" id="ARBA00008281"/>
    </source>
</evidence>
<dbReference type="Proteomes" id="UP000074072">
    <property type="component" value="Unassembled WGS sequence"/>
</dbReference>
<evidence type="ECO:0000256" key="9">
    <source>
        <dbReference type="ARBA" id="ARBA00023136"/>
    </source>
</evidence>
<comment type="caution">
    <text evidence="14">The sequence shown here is derived from an EMBL/GenBank/DDBJ whole genome shotgun (WGS) entry which is preliminary data.</text>
</comment>
<name>A0A147J5F3_9SPHN</name>
<keyword evidence="14" id="KW-0282">Flagellum</keyword>
<dbReference type="GO" id="GO:0005886">
    <property type="term" value="C:plasma membrane"/>
    <property type="evidence" value="ECO:0007669"/>
    <property type="project" value="UniProtKB-SubCell"/>
</dbReference>
<keyword evidence="14" id="KW-0969">Cilium</keyword>
<evidence type="ECO:0000256" key="1">
    <source>
        <dbReference type="ARBA" id="ARBA00002254"/>
    </source>
</evidence>
<evidence type="ECO:0000313" key="12">
    <source>
        <dbReference type="EMBL" id="KTT69320.1"/>
    </source>
</evidence>
<dbReference type="STRING" id="33051.SB4_05475"/>
<keyword evidence="10" id="KW-0997">Cell inner membrane</keyword>
<evidence type="ECO:0000256" key="7">
    <source>
        <dbReference type="ARBA" id="ARBA00022779"/>
    </source>
</evidence>
<dbReference type="PATRIC" id="fig|33051.3.peg.3358"/>
<evidence type="ECO:0000256" key="4">
    <source>
        <dbReference type="ARBA" id="ARBA00022475"/>
    </source>
</evidence>
<proteinExistence type="inferred from homology"/>
<sequence>MSDAKDTSAEDAPKKKKGKLGKIIIMVVGVLVLLGGGVGAGLYAASSGLIGGHGGSEKDKAAKEEAEADASHPGPKLVPKSEQKRAGAEGEGGEGGHGGGEGGGHGEGGEGGDKHENVGMKTPVGDGGERYASNYYQLPKDFTSNLRDSVHIVQVGLAVSTPYDDTVINNLKTNDLAVRSAILMTLGDASEDMVTSGDGKRQLQRRLVDSINEILRQKEGFGGIANVYFTNFVVQ</sequence>
<dbReference type="AlphaFoldDB" id="A0A147J5F3"/>
<dbReference type="GO" id="GO:0006935">
    <property type="term" value="P:chemotaxis"/>
    <property type="evidence" value="ECO:0007669"/>
    <property type="project" value="UniProtKB-KW"/>
</dbReference>
<keyword evidence="9 10" id="KW-0472">Membrane</keyword>
<feature type="compositionally biased region" description="Basic and acidic residues" evidence="11">
    <location>
        <begin position="107"/>
        <end position="118"/>
    </location>
</feature>
<keyword evidence="4" id="KW-1003">Cell membrane</keyword>
<protein>
    <recommendedName>
        <fullName evidence="10">Flagellar protein FliL</fullName>
    </recommendedName>
</protein>
<dbReference type="GO" id="GO:0071978">
    <property type="term" value="P:bacterial-type flagellum-dependent swarming motility"/>
    <property type="evidence" value="ECO:0007669"/>
    <property type="project" value="TreeGrafter"/>
</dbReference>
<evidence type="ECO:0000313" key="16">
    <source>
        <dbReference type="Proteomes" id="UP000074072"/>
    </source>
</evidence>
<feature type="transmembrane region" description="Helical" evidence="10">
    <location>
        <begin position="23"/>
        <end position="45"/>
    </location>
</feature>
<feature type="compositionally biased region" description="Basic and acidic residues" evidence="11">
    <location>
        <begin position="55"/>
        <end position="65"/>
    </location>
</feature>
<dbReference type="EMBL" id="LDTE01000026">
    <property type="protein sequence ID" value="KTW01715.1"/>
    <property type="molecule type" value="Genomic_DNA"/>
</dbReference>
<dbReference type="Proteomes" id="UP000074410">
    <property type="component" value="Unassembled WGS sequence"/>
</dbReference>
<comment type="similarity">
    <text evidence="3 10">Belongs to the FliL family.</text>
</comment>
<evidence type="ECO:0000256" key="11">
    <source>
        <dbReference type="SAM" id="MobiDB-lite"/>
    </source>
</evidence>
<dbReference type="EMBL" id="LDTD01000072">
    <property type="protein sequence ID" value="KTT69320.1"/>
    <property type="molecule type" value="Genomic_DNA"/>
</dbReference>
<dbReference type="RefSeq" id="WP_058717968.1">
    <property type="nucleotide sequence ID" value="NZ_DASCOA010000281.1"/>
</dbReference>
<feature type="compositionally biased region" description="Basic and acidic residues" evidence="11">
    <location>
        <begin position="79"/>
        <end position="88"/>
    </location>
</feature>
<evidence type="ECO:0000313" key="13">
    <source>
        <dbReference type="EMBL" id="KTW01715.1"/>
    </source>
</evidence>
<feature type="region of interest" description="Disordered" evidence="11">
    <location>
        <begin position="53"/>
        <end position="126"/>
    </location>
</feature>
<evidence type="ECO:0000313" key="17">
    <source>
        <dbReference type="Proteomes" id="UP000074410"/>
    </source>
</evidence>
<organism evidence="14 17">
    <name type="scientific">Sphingomonas sanguinis</name>
    <dbReference type="NCBI Taxonomy" id="33051"/>
    <lineage>
        <taxon>Bacteria</taxon>
        <taxon>Pseudomonadati</taxon>
        <taxon>Pseudomonadota</taxon>
        <taxon>Alphaproteobacteria</taxon>
        <taxon>Sphingomonadales</taxon>
        <taxon>Sphingomonadaceae</taxon>
        <taxon>Sphingomonas</taxon>
    </lineage>
</organism>
<dbReference type="GO" id="GO:0009425">
    <property type="term" value="C:bacterial-type flagellum basal body"/>
    <property type="evidence" value="ECO:0007669"/>
    <property type="project" value="InterPro"/>
</dbReference>
<evidence type="ECO:0000313" key="15">
    <source>
        <dbReference type="Proteomes" id="UP000072867"/>
    </source>
</evidence>
<dbReference type="PANTHER" id="PTHR35091:SF2">
    <property type="entry name" value="FLAGELLAR PROTEIN FLIL"/>
    <property type="match status" value="1"/>
</dbReference>
<evidence type="ECO:0000256" key="5">
    <source>
        <dbReference type="ARBA" id="ARBA00022500"/>
    </source>
</evidence>
<evidence type="ECO:0000256" key="2">
    <source>
        <dbReference type="ARBA" id="ARBA00004162"/>
    </source>
</evidence>
<feature type="compositionally biased region" description="Gly residues" evidence="11">
    <location>
        <begin position="89"/>
        <end position="106"/>
    </location>
</feature>
<dbReference type="EMBL" id="LDTC01000139">
    <property type="protein sequence ID" value="KTW09414.1"/>
    <property type="molecule type" value="Genomic_DNA"/>
</dbReference>
<evidence type="ECO:0000256" key="10">
    <source>
        <dbReference type="RuleBase" id="RU364125"/>
    </source>
</evidence>
<keyword evidence="8 10" id="KW-1133">Transmembrane helix</keyword>
<evidence type="ECO:0000313" key="14">
    <source>
        <dbReference type="EMBL" id="KTW09414.1"/>
    </source>
</evidence>
<comment type="subcellular location">
    <subcellularLocation>
        <location evidence="10">Cell inner membrane</location>
    </subcellularLocation>
    <subcellularLocation>
        <location evidence="2">Cell membrane</location>
        <topology evidence="2">Single-pass membrane protein</topology>
    </subcellularLocation>
</comment>